<evidence type="ECO:0000313" key="1">
    <source>
        <dbReference type="EMBL" id="OXA61710.1"/>
    </source>
</evidence>
<reference evidence="1 2" key="1">
    <citation type="submission" date="2015-12" db="EMBL/GenBank/DDBJ databases">
        <title>The genome of Folsomia candida.</title>
        <authorList>
            <person name="Faddeeva A."/>
            <person name="Derks M.F."/>
            <person name="Anvar Y."/>
            <person name="Smit S."/>
            <person name="Van Straalen N."/>
            <person name="Roelofs D."/>
        </authorList>
    </citation>
    <scope>NUCLEOTIDE SEQUENCE [LARGE SCALE GENOMIC DNA]</scope>
    <source>
        <strain evidence="1 2">VU population</strain>
        <tissue evidence="1">Whole body</tissue>
    </source>
</reference>
<dbReference type="PANTHER" id="PTHR47501">
    <property type="entry name" value="TRANSPOSASE-RELATED"/>
    <property type="match status" value="1"/>
</dbReference>
<protein>
    <submittedName>
        <fullName evidence="1">Putative AC9 transposase</fullName>
    </submittedName>
</protein>
<proteinExistence type="predicted"/>
<sequence length="842" mass="96313">MGYERKCFLFFLGTLQLSGEIERQQEYSTKCINSGHSLGRTLERCQIIILPSEAELDGPLAYMASVKDDPSKVIYDIFGSSSENRPCRYHTDVTKCHSSSPAQLCSEVDELGNAKFVAYAQMLTFGSRNAADNQTDAYRMEAFKTLEAHGRRITALSQDRCQWIPLNERAEVLQGFKACEHAFISNCKMAEDSANIPFILSGKYFEIISQDKDGKSVVAKCKNCPPQSKKAEFKGGLSSTTNFLNHLKRSHKEFTRQYDEDVKECVKKKRCLPRKPDDKTQPQITKILPVSTQKAPPKHEKLIIDFIVKGLHAFSTVEEEGFSNLVQGLNSEVKPMSRRTLIRRIDDRYNFMRASVVLRLDGIKYLCVTTDAWSCEGKKRSYLGMTVHWITEKLTRQSVALACRRFKGSHTYDKIADMIWNILADYKIPVEIVVKAVTDGGSNFLKAFKEFAYDPEENSTHENDGDENSSDLNSCEFLDLSTILETSKYSKDQAIKLPPHQRCASHQLNLICSSDMTKNTSRLQRSTFGKCQGIWNKSSRSTQSAEKIKEVCGISLVTPVATRWNSFYDSISCLLRFEDKLTEICKAADIPELKGTEIEFIKQYKMCVAPIAIALDRLQGENNTFYGELLPTLLNIEKQLLKQLESKPNLCESLPTYLLDEFRKRFQMYLEFSDVHKDAILASICHPYFKLRWIPREKMNQTKLFFIETLCSETPTNTIVNTEIPPKDGLPTRIQDARKENAIDDNFFQFEEFDGPSEEEKSHETKIKEECEAYFRSPSDKIEMLHNFPTIKMAFMKYNTPLPSSAPAERLFNYAKMVMCPQRRGMTDENFEKATLLKVNIY</sequence>
<dbReference type="SUPFAM" id="SSF53098">
    <property type="entry name" value="Ribonuclease H-like"/>
    <property type="match status" value="1"/>
</dbReference>
<dbReference type="InterPro" id="IPR012337">
    <property type="entry name" value="RNaseH-like_sf"/>
</dbReference>
<dbReference type="AlphaFoldDB" id="A0A226EWZ7"/>
<dbReference type="EMBL" id="LNIX01000001">
    <property type="protein sequence ID" value="OXA61710.1"/>
    <property type="molecule type" value="Genomic_DNA"/>
</dbReference>
<keyword evidence="2" id="KW-1185">Reference proteome</keyword>
<dbReference type="OMA" id="CEHAFIS"/>
<dbReference type="PANTHER" id="PTHR47501:SF5">
    <property type="entry name" value="HAT C-TERMINAL DIMERISATION DOMAIN-CONTAINING PROTEIN"/>
    <property type="match status" value="1"/>
</dbReference>
<organism evidence="1 2">
    <name type="scientific">Folsomia candida</name>
    <name type="common">Springtail</name>
    <dbReference type="NCBI Taxonomy" id="158441"/>
    <lineage>
        <taxon>Eukaryota</taxon>
        <taxon>Metazoa</taxon>
        <taxon>Ecdysozoa</taxon>
        <taxon>Arthropoda</taxon>
        <taxon>Hexapoda</taxon>
        <taxon>Collembola</taxon>
        <taxon>Entomobryomorpha</taxon>
        <taxon>Isotomoidea</taxon>
        <taxon>Isotomidae</taxon>
        <taxon>Proisotominae</taxon>
        <taxon>Folsomia</taxon>
    </lineage>
</organism>
<dbReference type="Proteomes" id="UP000198287">
    <property type="component" value="Unassembled WGS sequence"/>
</dbReference>
<dbReference type="OrthoDB" id="8195018at2759"/>
<accession>A0A226EWZ7</accession>
<evidence type="ECO:0000313" key="2">
    <source>
        <dbReference type="Proteomes" id="UP000198287"/>
    </source>
</evidence>
<gene>
    <name evidence="1" type="ORF">Fcan01_01353</name>
</gene>
<comment type="caution">
    <text evidence="1">The sequence shown here is derived from an EMBL/GenBank/DDBJ whole genome shotgun (WGS) entry which is preliminary data.</text>
</comment>
<name>A0A226EWZ7_FOLCA</name>